<dbReference type="CDD" id="cd09632">
    <property type="entry name" value="PliI_like"/>
    <property type="match status" value="1"/>
</dbReference>
<comment type="caution">
    <text evidence="1">The sequence shown here is derived from an EMBL/GenBank/DDBJ whole genome shotgun (WGS) entry which is preliminary data.</text>
</comment>
<accession>A0AA90NL06</accession>
<dbReference type="InterPro" id="IPR031948">
    <property type="entry name" value="PliI"/>
</dbReference>
<dbReference type="EMBL" id="JASXSV010000005">
    <property type="protein sequence ID" value="MDP0588527.1"/>
    <property type="molecule type" value="Genomic_DNA"/>
</dbReference>
<keyword evidence="2" id="KW-1185">Reference proteome</keyword>
<dbReference type="InterPro" id="IPR038643">
    <property type="entry name" value="PliI_sf"/>
</dbReference>
<evidence type="ECO:0000313" key="2">
    <source>
        <dbReference type="Proteomes" id="UP001178148"/>
    </source>
</evidence>
<dbReference type="Pfam" id="PF16743">
    <property type="entry name" value="PliI"/>
    <property type="match status" value="1"/>
</dbReference>
<organism evidence="1 2">
    <name type="scientific">Candidatus Endonucleibacter bathymodioli</name>
    <dbReference type="NCBI Taxonomy" id="539814"/>
    <lineage>
        <taxon>Bacteria</taxon>
        <taxon>Pseudomonadati</taxon>
        <taxon>Pseudomonadota</taxon>
        <taxon>Gammaproteobacteria</taxon>
        <taxon>Oceanospirillales</taxon>
        <taxon>Endozoicomonadaceae</taxon>
        <taxon>Candidatus Endonucleibacter</taxon>
    </lineage>
</organism>
<dbReference type="Gene3D" id="2.40.128.460">
    <property type="entry name" value="Periplasmic lysozyme inhibitor of I-type lysozyme"/>
    <property type="match status" value="1"/>
</dbReference>
<protein>
    <submittedName>
        <fullName evidence="1">PliI family lysozyme inhibitor of I-type lysozyme</fullName>
    </submittedName>
</protein>
<dbReference type="Proteomes" id="UP001178148">
    <property type="component" value="Unassembled WGS sequence"/>
</dbReference>
<evidence type="ECO:0000313" key="1">
    <source>
        <dbReference type="EMBL" id="MDP0588527.1"/>
    </source>
</evidence>
<gene>
    <name evidence="1" type="ORF">QS748_04785</name>
</gene>
<reference evidence="1 2" key="1">
    <citation type="journal article" date="2023" name="bioRxiv">
        <title>An intranuclear bacterial parasite of deep-sea mussels expresses apoptosis inhibitors acquired from its host.</title>
        <authorList>
            <person name="Gonzalez Porras M.A."/>
            <person name="Assie A."/>
            <person name="Tietjen M."/>
            <person name="Violette M."/>
            <person name="Kleiner M."/>
            <person name="Gruber-Vodicka H."/>
            <person name="Dubilier N."/>
            <person name="Leisch N."/>
        </authorList>
    </citation>
    <scope>NUCLEOTIDE SEQUENCE [LARGE SCALE GENOMIC DNA]</scope>
    <source>
        <strain evidence="1">IAP13</strain>
    </source>
</reference>
<sequence>MKIALFILMLPLVGCMQSHQNDSFVGKIKLPSGETVVIEEGMFEARSIGSFSIRLYEAALPGDEMTFFSSGLVLSRDGVIEKVDLVDITNDHQLEIIVIVRSVGSGGYISAYAFSIRNQQIILRSKIKDILANEDPIVALKKVTIPVSVDSVGRRKTSKPVNNP</sequence>
<dbReference type="AlphaFoldDB" id="A0AA90NL06"/>
<name>A0AA90NL06_9GAMM</name>
<proteinExistence type="predicted"/>